<dbReference type="PANTHER" id="PTHR34706">
    <property type="entry name" value="SLR1338 PROTEIN"/>
    <property type="match status" value="1"/>
</dbReference>
<dbReference type="HOGENOM" id="CLU_1189812_0_0_1"/>
<dbReference type="PANTHER" id="PTHR34706:SF3">
    <property type="entry name" value="ANKYRIN REPEAT PROTEIN (AFU_ORTHOLOGUE AFUA_7G06200)"/>
    <property type="match status" value="1"/>
</dbReference>
<keyword evidence="1" id="KW-0040">ANK repeat</keyword>
<proteinExistence type="predicted"/>
<dbReference type="RefSeq" id="XP_007750905.1">
    <property type="nucleotide sequence ID" value="XM_007752715.1"/>
</dbReference>
<dbReference type="AlphaFoldDB" id="W9W4Q8"/>
<keyword evidence="3" id="KW-1185">Reference proteome</keyword>
<gene>
    <name evidence="2" type="ORF">A1O5_12146</name>
</gene>
<name>W9W4Q8_9EURO</name>
<dbReference type="GeneID" id="19196832"/>
<dbReference type="STRING" id="1182543.W9W4Q8"/>
<dbReference type="OrthoDB" id="2142040at2759"/>
<comment type="caution">
    <text evidence="2">The sequence shown here is derived from an EMBL/GenBank/DDBJ whole genome shotgun (WGS) entry which is preliminary data.</text>
</comment>
<dbReference type="PROSITE" id="PS50088">
    <property type="entry name" value="ANK_REPEAT"/>
    <property type="match status" value="1"/>
</dbReference>
<reference evidence="2 3" key="1">
    <citation type="submission" date="2013-03" db="EMBL/GenBank/DDBJ databases">
        <title>The Genome Sequence of Cladophialophora psammophila CBS 110553.</title>
        <authorList>
            <consortium name="The Broad Institute Genomics Platform"/>
            <person name="Cuomo C."/>
            <person name="de Hoog S."/>
            <person name="Gorbushina A."/>
            <person name="Walker B."/>
            <person name="Young S.K."/>
            <person name="Zeng Q."/>
            <person name="Gargeya S."/>
            <person name="Fitzgerald M."/>
            <person name="Haas B."/>
            <person name="Abouelleil A."/>
            <person name="Allen A.W."/>
            <person name="Alvarado L."/>
            <person name="Arachchi H.M."/>
            <person name="Berlin A.M."/>
            <person name="Chapman S.B."/>
            <person name="Gainer-Dewar J."/>
            <person name="Goldberg J."/>
            <person name="Griggs A."/>
            <person name="Gujja S."/>
            <person name="Hansen M."/>
            <person name="Howarth C."/>
            <person name="Imamovic A."/>
            <person name="Ireland A."/>
            <person name="Larimer J."/>
            <person name="McCowan C."/>
            <person name="Murphy C."/>
            <person name="Pearson M."/>
            <person name="Poon T.W."/>
            <person name="Priest M."/>
            <person name="Roberts A."/>
            <person name="Saif S."/>
            <person name="Shea T."/>
            <person name="Sisk P."/>
            <person name="Sykes S."/>
            <person name="Wortman J."/>
            <person name="Nusbaum C."/>
            <person name="Birren B."/>
        </authorList>
    </citation>
    <scope>NUCLEOTIDE SEQUENCE [LARGE SCALE GENOMIC DNA]</scope>
    <source>
        <strain evidence="2 3">CBS 110553</strain>
    </source>
</reference>
<sequence length="233" mass="26112">MVIPEVVRNGFLTEARLKKYLEADCTVLEQRDPDEGLTLLGAATVAGHADKVLLLLKRGAEADTLSKMAKHSWLPRKDRQELPQQVIYCDDCGSMKGEDSWKSQTNLVERITKITTRVFPQGEGVVLRFINQEVDGSSNLSLEHVAKILTPMKWDDYGNTTIDIKLRSRILRPFIYDKLDSVPKKLERPLLISILTDGGPEPKPGDTVKNAIVECGQSLKDAAFPREGRKRES</sequence>
<protein>
    <submittedName>
        <fullName evidence="2">Uncharacterized protein</fullName>
    </submittedName>
</protein>
<dbReference type="eggNOG" id="KOG4177">
    <property type="taxonomic scope" value="Eukaryota"/>
</dbReference>
<accession>W9W4Q8</accession>
<dbReference type="EMBL" id="AMGX01000031">
    <property type="protein sequence ID" value="EXJ59521.1"/>
    <property type="molecule type" value="Genomic_DNA"/>
</dbReference>
<feature type="repeat" description="ANK" evidence="1">
    <location>
        <begin position="35"/>
        <end position="67"/>
    </location>
</feature>
<evidence type="ECO:0000256" key="1">
    <source>
        <dbReference type="PROSITE-ProRule" id="PRU00023"/>
    </source>
</evidence>
<dbReference type="InterPro" id="IPR002110">
    <property type="entry name" value="Ankyrin_rpt"/>
</dbReference>
<evidence type="ECO:0000313" key="2">
    <source>
        <dbReference type="EMBL" id="EXJ59521.1"/>
    </source>
</evidence>
<dbReference type="Proteomes" id="UP000019471">
    <property type="component" value="Unassembled WGS sequence"/>
</dbReference>
<organism evidence="2 3">
    <name type="scientific">Cladophialophora psammophila CBS 110553</name>
    <dbReference type="NCBI Taxonomy" id="1182543"/>
    <lineage>
        <taxon>Eukaryota</taxon>
        <taxon>Fungi</taxon>
        <taxon>Dikarya</taxon>
        <taxon>Ascomycota</taxon>
        <taxon>Pezizomycotina</taxon>
        <taxon>Eurotiomycetes</taxon>
        <taxon>Chaetothyriomycetidae</taxon>
        <taxon>Chaetothyriales</taxon>
        <taxon>Herpotrichiellaceae</taxon>
        <taxon>Cladophialophora</taxon>
    </lineage>
</organism>
<evidence type="ECO:0000313" key="3">
    <source>
        <dbReference type="Proteomes" id="UP000019471"/>
    </source>
</evidence>